<keyword evidence="1" id="KW-0732">Signal</keyword>
<dbReference type="EMBL" id="JACBZI010000001">
    <property type="protein sequence ID" value="NYI11271.1"/>
    <property type="molecule type" value="Genomic_DNA"/>
</dbReference>
<dbReference type="Proteomes" id="UP000537326">
    <property type="component" value="Unassembled WGS sequence"/>
</dbReference>
<feature type="chain" id="PRO_5030544738" description="Secreted protein" evidence="1">
    <location>
        <begin position="26"/>
        <end position="154"/>
    </location>
</feature>
<evidence type="ECO:0000256" key="1">
    <source>
        <dbReference type="SAM" id="SignalP"/>
    </source>
</evidence>
<evidence type="ECO:0008006" key="4">
    <source>
        <dbReference type="Google" id="ProtNLM"/>
    </source>
</evidence>
<feature type="signal peptide" evidence="1">
    <location>
        <begin position="1"/>
        <end position="25"/>
    </location>
</feature>
<gene>
    <name evidence="2" type="ORF">BKA05_002786</name>
</gene>
<comment type="caution">
    <text evidence="2">The sequence shown here is derived from an EMBL/GenBank/DDBJ whole genome shotgun (WGS) entry which is preliminary data.</text>
</comment>
<sequence>MTYSLRSLLVAIAVAVLLGTSSATAATASTTSLDGTILTAIAGSESAEVPTASAKASDGTLKRGCRDYPVRYKVKHAGEDWLLDLIVRDRSGADVASVSVHGVTSPRKGRTTFSVCRSAVEAGKFTVRGVLTNRDGYDQTEYAVGKHRFWLKRR</sequence>
<dbReference type="RefSeq" id="WP_179531987.1">
    <property type="nucleotide sequence ID" value="NZ_BAAAPP010000008.1"/>
</dbReference>
<evidence type="ECO:0000313" key="2">
    <source>
        <dbReference type="EMBL" id="NYI11271.1"/>
    </source>
</evidence>
<evidence type="ECO:0000313" key="3">
    <source>
        <dbReference type="Proteomes" id="UP000537326"/>
    </source>
</evidence>
<accession>A0A7Y9YFI4</accession>
<name>A0A7Y9YFI4_9ACTN</name>
<reference evidence="2 3" key="1">
    <citation type="submission" date="2020-07" db="EMBL/GenBank/DDBJ databases">
        <title>Sequencing the genomes of 1000 actinobacteria strains.</title>
        <authorList>
            <person name="Klenk H.-P."/>
        </authorList>
    </citation>
    <scope>NUCLEOTIDE SEQUENCE [LARGE SCALE GENOMIC DNA]</scope>
    <source>
        <strain evidence="2 3">DSM 18248</strain>
    </source>
</reference>
<keyword evidence="3" id="KW-1185">Reference proteome</keyword>
<organism evidence="2 3">
    <name type="scientific">Nocardioides marinus</name>
    <dbReference type="NCBI Taxonomy" id="374514"/>
    <lineage>
        <taxon>Bacteria</taxon>
        <taxon>Bacillati</taxon>
        <taxon>Actinomycetota</taxon>
        <taxon>Actinomycetes</taxon>
        <taxon>Propionibacteriales</taxon>
        <taxon>Nocardioidaceae</taxon>
        <taxon>Nocardioides</taxon>
    </lineage>
</organism>
<dbReference type="AlphaFoldDB" id="A0A7Y9YFI4"/>
<protein>
    <recommendedName>
        <fullName evidence="4">Secreted protein</fullName>
    </recommendedName>
</protein>
<proteinExistence type="predicted"/>